<comment type="caution">
    <text evidence="11">The sequence shown here is derived from an EMBL/GenBank/DDBJ whole genome shotgun (WGS) entry which is preliminary data.</text>
</comment>
<keyword evidence="12" id="KW-1185">Reference proteome</keyword>
<dbReference type="eggNOG" id="COG0642">
    <property type="taxonomic scope" value="Bacteria"/>
</dbReference>
<feature type="coiled-coil region" evidence="8">
    <location>
        <begin position="114"/>
        <end position="141"/>
    </location>
</feature>
<dbReference type="SUPFAM" id="SSF55874">
    <property type="entry name" value="ATPase domain of HSP90 chaperone/DNA topoisomerase II/histidine kinase"/>
    <property type="match status" value="1"/>
</dbReference>
<gene>
    <name evidence="11" type="ORF">I568_01042</name>
</gene>
<dbReference type="InterPro" id="IPR036097">
    <property type="entry name" value="HisK_dim/P_sf"/>
</dbReference>
<dbReference type="GO" id="GO:0004721">
    <property type="term" value="F:phosphoprotein phosphatase activity"/>
    <property type="evidence" value="ECO:0007669"/>
    <property type="project" value="TreeGrafter"/>
</dbReference>
<proteinExistence type="predicted"/>
<protein>
    <recommendedName>
        <fullName evidence="3">histidine kinase</fullName>
        <ecNumber evidence="3">2.7.13.3</ecNumber>
    </recommendedName>
</protein>
<feature type="transmembrane region" description="Helical" evidence="9">
    <location>
        <begin position="52"/>
        <end position="74"/>
    </location>
</feature>
<dbReference type="Proteomes" id="UP000014113">
    <property type="component" value="Unassembled WGS sequence"/>
</dbReference>
<dbReference type="SUPFAM" id="SSF47384">
    <property type="entry name" value="Homodimeric domain of signal transducing histidine kinase"/>
    <property type="match status" value="1"/>
</dbReference>
<dbReference type="InterPro" id="IPR003661">
    <property type="entry name" value="HisK_dim/P_dom"/>
</dbReference>
<dbReference type="FunFam" id="3.30.565.10:FF:000006">
    <property type="entry name" value="Sensor histidine kinase WalK"/>
    <property type="match status" value="1"/>
</dbReference>
<sequence length="361" mass="41372">MKFSLSEGKIVIRFTLNFIIHQFLMLSFSGVPAAIFLTIFNGSTSEPAYTGVVAMLSFLFYIVYCVFYGYYVAFPMLGIILRVRQLAKGDYLISQKSKTFNPAKRLYREVYANLDMLAKTLKENQNKREEFEKQRQEWAAGVTHDLKTPLSYIAGYTEMLLSKDHKWSDEEKEEFLQIIRNKSKYMEELIGDLGVVFRMDNDQFMLPYMESIELTEFLRRILAEIASLPDTKEDSFEIIDDKKPIIIYGDKKLLHRAFTNLLVNAIAHNPARTKITVKIRSYPQLIIEISDNGKGLSEFDKKNLFNRYFRGSSTEEHEGGTGLGMAIVKQIITAHKGTISVESKLKSGTTFTIYLPSKAEG</sequence>
<keyword evidence="9" id="KW-0472">Membrane</keyword>
<dbReference type="InterPro" id="IPR036890">
    <property type="entry name" value="HATPase_C_sf"/>
</dbReference>
<dbReference type="InterPro" id="IPR004358">
    <property type="entry name" value="Sig_transdc_His_kin-like_C"/>
</dbReference>
<evidence type="ECO:0000256" key="4">
    <source>
        <dbReference type="ARBA" id="ARBA00022553"/>
    </source>
</evidence>
<feature type="domain" description="Histidine kinase" evidence="10">
    <location>
        <begin position="141"/>
        <end position="359"/>
    </location>
</feature>
<dbReference type="InterPro" id="IPR050351">
    <property type="entry name" value="BphY/WalK/GraS-like"/>
</dbReference>
<dbReference type="PRINTS" id="PR00344">
    <property type="entry name" value="BCTRLSENSOR"/>
</dbReference>
<dbReference type="Gene3D" id="3.30.565.10">
    <property type="entry name" value="Histidine kinase-like ATPase, C-terminal domain"/>
    <property type="match status" value="1"/>
</dbReference>
<name>S1NWJ5_9ENTE</name>
<dbReference type="CDD" id="cd00082">
    <property type="entry name" value="HisKA"/>
    <property type="match status" value="1"/>
</dbReference>
<dbReference type="EC" id="2.7.13.3" evidence="3"/>
<dbReference type="GO" id="GO:0000155">
    <property type="term" value="F:phosphorelay sensor kinase activity"/>
    <property type="evidence" value="ECO:0007669"/>
    <property type="project" value="InterPro"/>
</dbReference>
<dbReference type="PANTHER" id="PTHR45453">
    <property type="entry name" value="PHOSPHATE REGULON SENSOR PROTEIN PHOR"/>
    <property type="match status" value="1"/>
</dbReference>
<evidence type="ECO:0000256" key="7">
    <source>
        <dbReference type="ARBA" id="ARBA00023012"/>
    </source>
</evidence>
<dbReference type="AlphaFoldDB" id="S1NWJ5"/>
<feature type="transmembrane region" description="Helical" evidence="9">
    <location>
        <begin position="12"/>
        <end position="40"/>
    </location>
</feature>
<keyword evidence="8" id="KW-0175">Coiled coil</keyword>
<keyword evidence="5" id="KW-0808">Transferase</keyword>
<evidence type="ECO:0000313" key="11">
    <source>
        <dbReference type="EMBL" id="EOW84546.1"/>
    </source>
</evidence>
<dbReference type="GO" id="GO:0016036">
    <property type="term" value="P:cellular response to phosphate starvation"/>
    <property type="evidence" value="ECO:0007669"/>
    <property type="project" value="TreeGrafter"/>
</dbReference>
<dbReference type="Pfam" id="PF00512">
    <property type="entry name" value="HisKA"/>
    <property type="match status" value="1"/>
</dbReference>
<keyword evidence="6" id="KW-0418">Kinase</keyword>
<dbReference type="SMART" id="SM00387">
    <property type="entry name" value="HATPase_c"/>
    <property type="match status" value="1"/>
</dbReference>
<dbReference type="PATRIC" id="fig|1121865.3.peg.436"/>
<comment type="catalytic activity">
    <reaction evidence="1">
        <text>ATP + protein L-histidine = ADP + protein N-phospho-L-histidine.</text>
        <dbReference type="EC" id="2.7.13.3"/>
    </reaction>
</comment>
<dbReference type="Gene3D" id="1.10.287.130">
    <property type="match status" value="1"/>
</dbReference>
<keyword evidence="9" id="KW-1133">Transmembrane helix</keyword>
<evidence type="ECO:0000256" key="2">
    <source>
        <dbReference type="ARBA" id="ARBA00004370"/>
    </source>
</evidence>
<dbReference type="SMART" id="SM00388">
    <property type="entry name" value="HisKA"/>
    <property type="match status" value="1"/>
</dbReference>
<comment type="subcellular location">
    <subcellularLocation>
        <location evidence="2">Membrane</location>
    </subcellularLocation>
</comment>
<dbReference type="OrthoDB" id="335833at2"/>
<reference evidence="11 12" key="1">
    <citation type="submission" date="2013-03" db="EMBL/GenBank/DDBJ databases">
        <title>The Genome Sequence of Enterococcus columbae ATCC_51263 (PacBio/Illumina hybrid assembly).</title>
        <authorList>
            <consortium name="The Broad Institute Genomics Platform"/>
            <consortium name="The Broad Institute Genome Sequencing Center for Infectious Disease"/>
            <person name="Earl A."/>
            <person name="Russ C."/>
            <person name="Gilmore M."/>
            <person name="Surin D."/>
            <person name="Walker B."/>
            <person name="Young S."/>
            <person name="Zeng Q."/>
            <person name="Gargeya S."/>
            <person name="Fitzgerald M."/>
            <person name="Haas B."/>
            <person name="Abouelleil A."/>
            <person name="Allen A.W."/>
            <person name="Alvarado L."/>
            <person name="Arachchi H.M."/>
            <person name="Berlin A.M."/>
            <person name="Chapman S.B."/>
            <person name="Gainer-Dewar J."/>
            <person name="Goldberg J."/>
            <person name="Griggs A."/>
            <person name="Gujja S."/>
            <person name="Hansen M."/>
            <person name="Howarth C."/>
            <person name="Imamovic A."/>
            <person name="Ireland A."/>
            <person name="Larimer J."/>
            <person name="McCowan C."/>
            <person name="Murphy C."/>
            <person name="Pearson M."/>
            <person name="Poon T.W."/>
            <person name="Priest M."/>
            <person name="Roberts A."/>
            <person name="Saif S."/>
            <person name="Shea T."/>
            <person name="Sisk P."/>
            <person name="Sykes S."/>
            <person name="Wortman J."/>
            <person name="Nusbaum C."/>
            <person name="Birren B."/>
        </authorList>
    </citation>
    <scope>NUCLEOTIDE SEQUENCE [LARGE SCALE GENOMIC DNA]</scope>
    <source>
        <strain evidence="11 12">ATCC 51263</strain>
    </source>
</reference>
<dbReference type="PROSITE" id="PS50109">
    <property type="entry name" value="HIS_KIN"/>
    <property type="match status" value="1"/>
</dbReference>
<keyword evidence="9" id="KW-0812">Transmembrane</keyword>
<dbReference type="GO" id="GO:0005886">
    <property type="term" value="C:plasma membrane"/>
    <property type="evidence" value="ECO:0007669"/>
    <property type="project" value="TreeGrafter"/>
</dbReference>
<dbReference type="STRING" id="1121865.OMW_00444"/>
<keyword evidence="7" id="KW-0902">Two-component regulatory system</keyword>
<dbReference type="Pfam" id="PF02518">
    <property type="entry name" value="HATPase_c"/>
    <property type="match status" value="1"/>
</dbReference>
<dbReference type="RefSeq" id="WP_016182608.1">
    <property type="nucleotide sequence ID" value="NZ_JXKI01000020.1"/>
</dbReference>
<organism evidence="11 12">
    <name type="scientific">Enterococcus columbae DSM 7374 = ATCC 51263</name>
    <dbReference type="NCBI Taxonomy" id="1121865"/>
    <lineage>
        <taxon>Bacteria</taxon>
        <taxon>Bacillati</taxon>
        <taxon>Bacillota</taxon>
        <taxon>Bacilli</taxon>
        <taxon>Lactobacillales</taxon>
        <taxon>Enterococcaceae</taxon>
        <taxon>Enterococcus</taxon>
    </lineage>
</organism>
<evidence type="ECO:0000313" key="12">
    <source>
        <dbReference type="Proteomes" id="UP000014113"/>
    </source>
</evidence>
<evidence type="ECO:0000256" key="3">
    <source>
        <dbReference type="ARBA" id="ARBA00012438"/>
    </source>
</evidence>
<evidence type="ECO:0000256" key="6">
    <source>
        <dbReference type="ARBA" id="ARBA00022777"/>
    </source>
</evidence>
<evidence type="ECO:0000256" key="1">
    <source>
        <dbReference type="ARBA" id="ARBA00000085"/>
    </source>
</evidence>
<evidence type="ECO:0000259" key="10">
    <source>
        <dbReference type="PROSITE" id="PS50109"/>
    </source>
</evidence>
<dbReference type="InterPro" id="IPR003594">
    <property type="entry name" value="HATPase_dom"/>
</dbReference>
<dbReference type="EMBL" id="ASWJ01000004">
    <property type="protein sequence ID" value="EOW84546.1"/>
    <property type="molecule type" value="Genomic_DNA"/>
</dbReference>
<keyword evidence="4" id="KW-0597">Phosphoprotein</keyword>
<dbReference type="PANTHER" id="PTHR45453:SF1">
    <property type="entry name" value="PHOSPHATE REGULON SENSOR PROTEIN PHOR"/>
    <property type="match status" value="1"/>
</dbReference>
<evidence type="ECO:0000256" key="5">
    <source>
        <dbReference type="ARBA" id="ARBA00022679"/>
    </source>
</evidence>
<evidence type="ECO:0000256" key="9">
    <source>
        <dbReference type="SAM" id="Phobius"/>
    </source>
</evidence>
<dbReference type="InterPro" id="IPR005467">
    <property type="entry name" value="His_kinase_dom"/>
</dbReference>
<evidence type="ECO:0000256" key="8">
    <source>
        <dbReference type="SAM" id="Coils"/>
    </source>
</evidence>
<accession>S1NWJ5</accession>